<dbReference type="Proteomes" id="UP000570823">
    <property type="component" value="Unassembled WGS sequence"/>
</dbReference>
<dbReference type="Pfam" id="PF02350">
    <property type="entry name" value="Epimerase_2"/>
    <property type="match status" value="1"/>
</dbReference>
<dbReference type="GO" id="GO:0008761">
    <property type="term" value="F:UDP-N-acetylglucosamine 2-epimerase activity"/>
    <property type="evidence" value="ECO:0007669"/>
    <property type="project" value="UniProtKB-EC"/>
</dbReference>
<reference evidence="2 3" key="1">
    <citation type="submission" date="2020-06" db="EMBL/GenBank/DDBJ databases">
        <title>Methanofollis fontis sp. nov., a methanogen isolated from marine sediments near a cold seep at Four-Way Closure Ridge offshore southwestern Taiwan.</title>
        <authorList>
            <person name="Chen S.-C."/>
            <person name="Teng N.-H."/>
            <person name="Lin Y.-S."/>
            <person name="Lai M.-C."/>
            <person name="Chen H.-H."/>
            <person name="Wang C.-C."/>
        </authorList>
    </citation>
    <scope>NUCLEOTIDE SEQUENCE [LARGE SCALE GENOMIC DNA]</scope>
    <source>
        <strain evidence="2 3">DSM 2702</strain>
    </source>
</reference>
<dbReference type="NCBIfam" id="TIGR00236">
    <property type="entry name" value="wecB"/>
    <property type="match status" value="1"/>
</dbReference>
<dbReference type="EC" id="5.1.3.14" evidence="2"/>
<dbReference type="RefSeq" id="WP_176787592.1">
    <property type="nucleotide sequence ID" value="NZ_JABXWR010000001.1"/>
</dbReference>
<evidence type="ECO:0000313" key="2">
    <source>
        <dbReference type="EMBL" id="NVO66016.1"/>
    </source>
</evidence>
<dbReference type="InterPro" id="IPR003331">
    <property type="entry name" value="UDP_GlcNAc_Epimerase_2_dom"/>
</dbReference>
<protein>
    <submittedName>
        <fullName evidence="2">UDP-N-acetylglucosamine 2-epimerase (Non-hydrolyzing)</fullName>
        <ecNumber evidence="2">5.1.3.14</ecNumber>
    </submittedName>
</protein>
<dbReference type="CDD" id="cd03786">
    <property type="entry name" value="GTB_UDP-GlcNAc_2-Epimerase"/>
    <property type="match status" value="1"/>
</dbReference>
<feature type="domain" description="UDP-N-acetylglucosamine 2-epimerase" evidence="1">
    <location>
        <begin position="24"/>
        <end position="346"/>
    </location>
</feature>
<comment type="caution">
    <text evidence="2">The sequence shown here is derived from an EMBL/GenBank/DDBJ whole genome shotgun (WGS) entry which is preliminary data.</text>
</comment>
<dbReference type="PANTHER" id="PTHR43174:SF1">
    <property type="entry name" value="UDP-N-ACETYLGLUCOSAMINE 2-EPIMERASE"/>
    <property type="match status" value="1"/>
</dbReference>
<keyword evidence="3" id="KW-1185">Reference proteome</keyword>
<evidence type="ECO:0000313" key="3">
    <source>
        <dbReference type="Proteomes" id="UP000570823"/>
    </source>
</evidence>
<dbReference type="PANTHER" id="PTHR43174">
    <property type="entry name" value="UDP-N-ACETYLGLUCOSAMINE 2-EPIMERASE"/>
    <property type="match status" value="1"/>
</dbReference>
<sequence length="351" mass="38307">MKILTVVGARPQFIKCAPVSRELRKEHEEILVHTGQHYDREMSDLFFEELKIPRPDHNLGIGSGTHGRQTGAMLAGIEEVILAEEPDLLLVYGDTNSTLAGALAAAKLHVPVAHVEAGLRSFDRRMPEEINRVLTDHISDLLLCPTETAVENLRREGITAGVHLTGDVMVDALLEHAEVARASPVLADLGLDHYRLATVHRAENTDDPARLAAIMRALGDLGDVVLPCHPRTEKMLKNAGLYEEAKRRIRLIPPVGYLEMLALEAGAKQILTDSGGVQKEAYVLGVPCITMRETTEWVETVEDGWNVLVGSDYDAIVGAARTFAPERERSDVFGKGEAARAIAAVIGQMGE</sequence>
<accession>A0A7K4HL68</accession>
<organism evidence="2 3">
    <name type="scientific">Methanofollis tationis</name>
    <dbReference type="NCBI Taxonomy" id="81417"/>
    <lineage>
        <taxon>Archaea</taxon>
        <taxon>Methanobacteriati</taxon>
        <taxon>Methanobacteriota</taxon>
        <taxon>Stenosarchaea group</taxon>
        <taxon>Methanomicrobia</taxon>
        <taxon>Methanomicrobiales</taxon>
        <taxon>Methanomicrobiaceae</taxon>
        <taxon>Methanofollis</taxon>
    </lineage>
</organism>
<proteinExistence type="predicted"/>
<name>A0A7K4HL68_9EURY</name>
<keyword evidence="2" id="KW-0413">Isomerase</keyword>
<dbReference type="InterPro" id="IPR029767">
    <property type="entry name" value="WecB-like"/>
</dbReference>
<gene>
    <name evidence="2" type="primary">wecB</name>
    <name evidence="2" type="ORF">HWN36_01480</name>
</gene>
<dbReference type="SUPFAM" id="SSF53756">
    <property type="entry name" value="UDP-Glycosyltransferase/glycogen phosphorylase"/>
    <property type="match status" value="1"/>
</dbReference>
<dbReference type="Gene3D" id="3.40.50.2000">
    <property type="entry name" value="Glycogen Phosphorylase B"/>
    <property type="match status" value="2"/>
</dbReference>
<dbReference type="OrthoDB" id="7018at2157"/>
<evidence type="ECO:0000259" key="1">
    <source>
        <dbReference type="Pfam" id="PF02350"/>
    </source>
</evidence>
<dbReference type="EMBL" id="JABXWR010000001">
    <property type="protein sequence ID" value="NVO66016.1"/>
    <property type="molecule type" value="Genomic_DNA"/>
</dbReference>
<dbReference type="AlphaFoldDB" id="A0A7K4HL68"/>